<reference evidence="1 2" key="1">
    <citation type="submission" date="2013-08" db="EMBL/GenBank/DDBJ databases">
        <title>Genome sequencing of Cellulomonas carbonis T26.</title>
        <authorList>
            <person name="Chen F."/>
            <person name="Li Y."/>
            <person name="Wang G."/>
        </authorList>
    </citation>
    <scope>NUCLEOTIDE SEQUENCE [LARGE SCALE GENOMIC DNA]</scope>
    <source>
        <strain evidence="1 2">T26</strain>
    </source>
</reference>
<proteinExistence type="predicted"/>
<keyword evidence="1" id="KW-0540">Nuclease</keyword>
<dbReference type="GO" id="GO:0004519">
    <property type="term" value="F:endonuclease activity"/>
    <property type="evidence" value="ECO:0007669"/>
    <property type="project" value="UniProtKB-KW"/>
</dbReference>
<sequence length="190" mass="21443">MIDDYAKAYLHEDLRWVRRSILSRVEGLSEYDARRPLTRTGTNVLGLVKHLTLSEARYLGDIFGRPYPEPIPSFDDPNYANRDSLWVTERESRGDILDGYRRACAHADATIEALPIDAPGVVPWWPRPEVKLFNVMVHVLTETNRHAGHADILREHLDDAAGAHPRSSDEDWAAHRAQVDAAARAAARMA</sequence>
<dbReference type="SUPFAM" id="SSF109854">
    <property type="entry name" value="DinB/YfiT-like putative metalloenzymes"/>
    <property type="match status" value="1"/>
</dbReference>
<keyword evidence="1" id="KW-0255">Endonuclease</keyword>
<name>A0A0A0BXI7_9CELL</name>
<evidence type="ECO:0000313" key="1">
    <source>
        <dbReference type="EMBL" id="KGM11874.1"/>
    </source>
</evidence>
<dbReference type="Pfam" id="PF04978">
    <property type="entry name" value="MST"/>
    <property type="match status" value="1"/>
</dbReference>
<comment type="caution">
    <text evidence="1">The sequence shown here is derived from an EMBL/GenBank/DDBJ whole genome shotgun (WGS) entry which is preliminary data.</text>
</comment>
<dbReference type="EMBL" id="AXCY01000012">
    <property type="protein sequence ID" value="KGM11874.1"/>
    <property type="molecule type" value="Genomic_DNA"/>
</dbReference>
<reference evidence="1 2" key="2">
    <citation type="journal article" date="2015" name="Stand. Genomic Sci.">
        <title>Draft genome sequence of Cellulomonas carbonis T26(T) and comparative analysis of six Cellulomonas genomes.</title>
        <authorList>
            <person name="Zhuang W."/>
            <person name="Zhang S."/>
            <person name="Xia X."/>
            <person name="Wang G."/>
        </authorList>
    </citation>
    <scope>NUCLEOTIDE SEQUENCE [LARGE SCALE GENOMIC DNA]</scope>
    <source>
        <strain evidence="1 2">T26</strain>
    </source>
</reference>
<dbReference type="OrthoDB" id="4548523at2"/>
<gene>
    <name evidence="1" type="ORF">N868_04870</name>
</gene>
<keyword evidence="2" id="KW-1185">Reference proteome</keyword>
<dbReference type="Proteomes" id="UP000029839">
    <property type="component" value="Unassembled WGS sequence"/>
</dbReference>
<dbReference type="InterPro" id="IPR007061">
    <property type="entry name" value="MST-like"/>
</dbReference>
<organism evidence="1 2">
    <name type="scientific">Cellulomonas carbonis T26</name>
    <dbReference type="NCBI Taxonomy" id="947969"/>
    <lineage>
        <taxon>Bacteria</taxon>
        <taxon>Bacillati</taxon>
        <taxon>Actinomycetota</taxon>
        <taxon>Actinomycetes</taxon>
        <taxon>Micrococcales</taxon>
        <taxon>Cellulomonadaceae</taxon>
        <taxon>Cellulomonas</taxon>
    </lineage>
</organism>
<keyword evidence="1" id="KW-0378">Hydrolase</keyword>
<accession>A0A0A0BXI7</accession>
<dbReference type="Gene3D" id="1.20.120.450">
    <property type="entry name" value="dinb family like domain"/>
    <property type="match status" value="1"/>
</dbReference>
<protein>
    <submittedName>
        <fullName evidence="1">Type I restriction endonuclease subunit M</fullName>
    </submittedName>
</protein>
<evidence type="ECO:0000313" key="2">
    <source>
        <dbReference type="Proteomes" id="UP000029839"/>
    </source>
</evidence>
<dbReference type="AlphaFoldDB" id="A0A0A0BXI7"/>
<dbReference type="RefSeq" id="WP_043603719.1">
    <property type="nucleotide sequence ID" value="NZ_AXCY01000012.1"/>
</dbReference>
<dbReference type="InterPro" id="IPR034660">
    <property type="entry name" value="DinB/YfiT-like"/>
</dbReference>